<dbReference type="InterPro" id="IPR001810">
    <property type="entry name" value="F-box_dom"/>
</dbReference>
<dbReference type="PANTHER" id="PTHR31672:SF13">
    <property type="entry name" value="F-BOX PROTEIN CPR30-LIKE"/>
    <property type="match status" value="1"/>
</dbReference>
<dbReference type="NCBIfam" id="TIGR01640">
    <property type="entry name" value="F_box_assoc_1"/>
    <property type="match status" value="1"/>
</dbReference>
<dbReference type="InterPro" id="IPR036047">
    <property type="entry name" value="F-box-like_dom_sf"/>
</dbReference>
<reference evidence="3 4" key="1">
    <citation type="journal article" date="2024" name="G3 (Bethesda)">
        <title>Genome assembly of Hibiscus sabdariffa L. provides insights into metabolisms of medicinal natural products.</title>
        <authorList>
            <person name="Kim T."/>
        </authorList>
    </citation>
    <scope>NUCLEOTIDE SEQUENCE [LARGE SCALE GENOMIC DNA]</scope>
    <source>
        <strain evidence="3">TK-2024</strain>
        <tissue evidence="3">Old leaves</tissue>
    </source>
</reference>
<organism evidence="3 4">
    <name type="scientific">Hibiscus sabdariffa</name>
    <name type="common">roselle</name>
    <dbReference type="NCBI Taxonomy" id="183260"/>
    <lineage>
        <taxon>Eukaryota</taxon>
        <taxon>Viridiplantae</taxon>
        <taxon>Streptophyta</taxon>
        <taxon>Embryophyta</taxon>
        <taxon>Tracheophyta</taxon>
        <taxon>Spermatophyta</taxon>
        <taxon>Magnoliopsida</taxon>
        <taxon>eudicotyledons</taxon>
        <taxon>Gunneridae</taxon>
        <taxon>Pentapetalae</taxon>
        <taxon>rosids</taxon>
        <taxon>malvids</taxon>
        <taxon>Malvales</taxon>
        <taxon>Malvaceae</taxon>
        <taxon>Malvoideae</taxon>
        <taxon>Hibiscus</taxon>
    </lineage>
</organism>
<dbReference type="EMBL" id="JBBPBM010000024">
    <property type="protein sequence ID" value="KAK8542719.1"/>
    <property type="molecule type" value="Genomic_DNA"/>
</dbReference>
<evidence type="ECO:0000256" key="1">
    <source>
        <dbReference type="SAM" id="MobiDB-lite"/>
    </source>
</evidence>
<protein>
    <recommendedName>
        <fullName evidence="2">F-box domain-containing protein</fullName>
    </recommendedName>
</protein>
<gene>
    <name evidence="3" type="ORF">V6N12_015304</name>
</gene>
<dbReference type="SUPFAM" id="SSF81383">
    <property type="entry name" value="F-box domain"/>
    <property type="match status" value="1"/>
</dbReference>
<evidence type="ECO:0000259" key="2">
    <source>
        <dbReference type="SMART" id="SM00256"/>
    </source>
</evidence>
<dbReference type="PANTHER" id="PTHR31672">
    <property type="entry name" value="BNACNNG10540D PROTEIN"/>
    <property type="match status" value="1"/>
</dbReference>
<name>A0ABR2DQP9_9ROSI</name>
<dbReference type="InterPro" id="IPR013187">
    <property type="entry name" value="F-box-assoc_dom_typ3"/>
</dbReference>
<comment type="caution">
    <text evidence="3">The sequence shown here is derived from an EMBL/GenBank/DDBJ whole genome shotgun (WGS) entry which is preliminary data.</text>
</comment>
<feature type="region of interest" description="Disordered" evidence="1">
    <location>
        <begin position="404"/>
        <end position="434"/>
    </location>
</feature>
<dbReference type="Pfam" id="PF12937">
    <property type="entry name" value="F-box-like"/>
    <property type="match status" value="1"/>
</dbReference>
<dbReference type="SMART" id="SM00256">
    <property type="entry name" value="FBOX"/>
    <property type="match status" value="1"/>
</dbReference>
<sequence>MSRQATFTEYITEEILLEIFYRLPAKSLGKCMCVSKAWNFLIKDPFFVSSHAIHQSKLRCWNNNNDKNLFFVMTGRHQVEYSLHLDDLEFSEYIQLEYMPSDNHHCVVGSCNGLLCLMDFQFNFDSVFILCNPIVRKSITLPKPCSCHFPYKISVGFGFDSVKNDYKLLKITKENALDKFVEVELYSLKRNSWRILAPPRYDLYSDDFMVFVNGIVHWIAYERVKEQGVYRCKFLVMGFDMRDDVFKEIMLPENLRNLPNRSEIYVTTYDELSSIAVIELGCLHTQCNIWVMKNYGVVGTWTKMFSILNPGPEPMPRVLGFMKNGDLMLSAYDNLQLVSCDPERSELGYFGIQGTRTYVSSFTESLVLLDQVNGDGMTENGAKYASNASHLIERAADGFTELAANGEATNDSSDIEESRSNELKREGLQLRTGK</sequence>
<feature type="domain" description="F-box" evidence="2">
    <location>
        <begin position="11"/>
        <end position="50"/>
    </location>
</feature>
<proteinExistence type="predicted"/>
<accession>A0ABR2DQP9</accession>
<dbReference type="Pfam" id="PF08268">
    <property type="entry name" value="FBA_3"/>
    <property type="match status" value="1"/>
</dbReference>
<feature type="compositionally biased region" description="Basic and acidic residues" evidence="1">
    <location>
        <begin position="416"/>
        <end position="428"/>
    </location>
</feature>
<dbReference type="InterPro" id="IPR017451">
    <property type="entry name" value="F-box-assoc_interact_dom"/>
</dbReference>
<keyword evidence="4" id="KW-1185">Reference proteome</keyword>
<evidence type="ECO:0000313" key="3">
    <source>
        <dbReference type="EMBL" id="KAK8542719.1"/>
    </source>
</evidence>
<dbReference type="Gene3D" id="1.20.1280.50">
    <property type="match status" value="1"/>
</dbReference>
<dbReference type="Proteomes" id="UP001472677">
    <property type="component" value="Unassembled WGS sequence"/>
</dbReference>
<dbReference type="InterPro" id="IPR050796">
    <property type="entry name" value="SCF_F-box_component"/>
</dbReference>
<evidence type="ECO:0000313" key="4">
    <source>
        <dbReference type="Proteomes" id="UP001472677"/>
    </source>
</evidence>